<sequence length="205" mass="22246">MSRAVGAAAAGPEADNRGGAGWDATVPSGRAAEPSSRSRRLAKFRRKRSAISRIGSCSRLATMSSIERPCLIAIVIMSKKRNRSAAERNLAQFGQVRRLQEGFYNDSRLFSRRGSARNGRGGELSRSRGSCALLETRLSAPSPRSVRALVPLRSDTRRSAVHAQGQTVRAFKFPFESTPGNVAFQSTDTGESNLSRILQTGFALY</sequence>
<dbReference type="EMBL" id="FMVW01000005">
    <property type="protein sequence ID" value="SCZ38553.1"/>
    <property type="molecule type" value="Genomic_DNA"/>
</dbReference>
<evidence type="ECO:0000313" key="3">
    <source>
        <dbReference type="Proteomes" id="UP000199347"/>
    </source>
</evidence>
<dbReference type="Proteomes" id="UP000199347">
    <property type="component" value="Unassembled WGS sequence"/>
</dbReference>
<organism evidence="2 3">
    <name type="scientific">Afifella marina DSM 2698</name>
    <dbReference type="NCBI Taxonomy" id="1120955"/>
    <lineage>
        <taxon>Bacteria</taxon>
        <taxon>Pseudomonadati</taxon>
        <taxon>Pseudomonadota</taxon>
        <taxon>Alphaproteobacteria</taxon>
        <taxon>Hyphomicrobiales</taxon>
        <taxon>Afifellaceae</taxon>
        <taxon>Afifella</taxon>
    </lineage>
</organism>
<accession>A0A1G5NMB3</accession>
<reference evidence="2 3" key="1">
    <citation type="submission" date="2016-10" db="EMBL/GenBank/DDBJ databases">
        <authorList>
            <person name="de Groot N.N."/>
        </authorList>
    </citation>
    <scope>NUCLEOTIDE SEQUENCE [LARGE SCALE GENOMIC DNA]</scope>
    <source>
        <strain evidence="2 3">DSM 2698</strain>
    </source>
</reference>
<protein>
    <submittedName>
        <fullName evidence="2">Uncharacterized protein</fullName>
    </submittedName>
</protein>
<name>A0A1G5NMB3_AFIMA</name>
<evidence type="ECO:0000256" key="1">
    <source>
        <dbReference type="SAM" id="MobiDB-lite"/>
    </source>
</evidence>
<keyword evidence="3" id="KW-1185">Reference proteome</keyword>
<gene>
    <name evidence="2" type="ORF">SAMN03080610_02294</name>
</gene>
<proteinExistence type="predicted"/>
<dbReference type="AlphaFoldDB" id="A0A1G5NMB3"/>
<feature type="compositionally biased region" description="Low complexity" evidence="1">
    <location>
        <begin position="1"/>
        <end position="13"/>
    </location>
</feature>
<feature type="region of interest" description="Disordered" evidence="1">
    <location>
        <begin position="1"/>
        <end position="44"/>
    </location>
</feature>
<evidence type="ECO:0000313" key="2">
    <source>
        <dbReference type="EMBL" id="SCZ38553.1"/>
    </source>
</evidence>